<dbReference type="STRING" id="283909.R7UZL9"/>
<dbReference type="AlphaFoldDB" id="R7UZL9"/>
<dbReference type="HOGENOM" id="CLU_788106_0_0_1"/>
<dbReference type="InterPro" id="IPR050780">
    <property type="entry name" value="Mucin_vWF_Thrombospondin_sf"/>
</dbReference>
<dbReference type="SMART" id="SM00216">
    <property type="entry name" value="VWD"/>
    <property type="match status" value="1"/>
</dbReference>
<dbReference type="EnsemblMetazoa" id="CapteT198607">
    <property type="protein sequence ID" value="CapteP198607"/>
    <property type="gene ID" value="CapteG198607"/>
</dbReference>
<keyword evidence="6" id="KW-1185">Reference proteome</keyword>
<dbReference type="EMBL" id="KB296474">
    <property type="protein sequence ID" value="ELU11734.1"/>
    <property type="molecule type" value="Genomic_DNA"/>
</dbReference>
<evidence type="ECO:0000313" key="5">
    <source>
        <dbReference type="EnsemblMetazoa" id="CapteP198607"/>
    </source>
</evidence>
<dbReference type="PANTHER" id="PTHR11339:SF373">
    <property type="entry name" value="VWFD DOMAIN-CONTAINING PROTEIN"/>
    <property type="match status" value="1"/>
</dbReference>
<keyword evidence="2" id="KW-0325">Glycoprotein</keyword>
<evidence type="ECO:0000313" key="6">
    <source>
        <dbReference type="Proteomes" id="UP000014760"/>
    </source>
</evidence>
<evidence type="ECO:0000256" key="2">
    <source>
        <dbReference type="ARBA" id="ARBA00023180"/>
    </source>
</evidence>
<reference evidence="4 6" key="2">
    <citation type="journal article" date="2013" name="Nature">
        <title>Insights into bilaterian evolution from three spiralian genomes.</title>
        <authorList>
            <person name="Simakov O."/>
            <person name="Marletaz F."/>
            <person name="Cho S.J."/>
            <person name="Edsinger-Gonzales E."/>
            <person name="Havlak P."/>
            <person name="Hellsten U."/>
            <person name="Kuo D.H."/>
            <person name="Larsson T."/>
            <person name="Lv J."/>
            <person name="Arendt D."/>
            <person name="Savage R."/>
            <person name="Osoegawa K."/>
            <person name="de Jong P."/>
            <person name="Grimwood J."/>
            <person name="Chapman J.A."/>
            <person name="Shapiro H."/>
            <person name="Aerts A."/>
            <person name="Otillar R.P."/>
            <person name="Terry A.Y."/>
            <person name="Boore J.L."/>
            <person name="Grigoriev I.V."/>
            <person name="Lindberg D.R."/>
            <person name="Seaver E.C."/>
            <person name="Weisblat D.A."/>
            <person name="Putnam N.H."/>
            <person name="Rokhsar D.S."/>
        </authorList>
    </citation>
    <scope>NUCLEOTIDE SEQUENCE</scope>
    <source>
        <strain evidence="4 6">I ESC-2004</strain>
    </source>
</reference>
<dbReference type="InterPro" id="IPR001846">
    <property type="entry name" value="VWF_type-D"/>
</dbReference>
<dbReference type="PANTHER" id="PTHR11339">
    <property type="entry name" value="EXTRACELLULAR MATRIX GLYCOPROTEIN RELATED"/>
    <property type="match status" value="1"/>
</dbReference>
<name>R7UZL9_CAPTE</name>
<reference evidence="6" key="1">
    <citation type="submission" date="2012-12" db="EMBL/GenBank/DDBJ databases">
        <authorList>
            <person name="Hellsten U."/>
            <person name="Grimwood J."/>
            <person name="Chapman J.A."/>
            <person name="Shapiro H."/>
            <person name="Aerts A."/>
            <person name="Otillar R.P."/>
            <person name="Terry A.Y."/>
            <person name="Boore J.L."/>
            <person name="Simakov O."/>
            <person name="Marletaz F."/>
            <person name="Cho S.-J."/>
            <person name="Edsinger-Gonzales E."/>
            <person name="Havlak P."/>
            <person name="Kuo D.-H."/>
            <person name="Larsson T."/>
            <person name="Lv J."/>
            <person name="Arendt D."/>
            <person name="Savage R."/>
            <person name="Osoegawa K."/>
            <person name="de Jong P."/>
            <person name="Lindberg D.R."/>
            <person name="Seaver E.C."/>
            <person name="Weisblat D.A."/>
            <person name="Putnam N.H."/>
            <person name="Grigoriev I.V."/>
            <person name="Rokhsar D.S."/>
        </authorList>
    </citation>
    <scope>NUCLEOTIDE SEQUENCE</scope>
    <source>
        <strain evidence="6">I ESC-2004</strain>
    </source>
</reference>
<protein>
    <recommendedName>
        <fullName evidence="3">VWFD domain-containing protein</fullName>
    </recommendedName>
</protein>
<dbReference type="Pfam" id="PF00094">
    <property type="entry name" value="VWD"/>
    <property type="match status" value="1"/>
</dbReference>
<gene>
    <name evidence="4" type="ORF">CAPTEDRAFT_198607</name>
</gene>
<accession>R7UZL9</accession>
<dbReference type="GO" id="GO:0005615">
    <property type="term" value="C:extracellular space"/>
    <property type="evidence" value="ECO:0007669"/>
    <property type="project" value="TreeGrafter"/>
</dbReference>
<sequence>MDTFLACNCLNSCTKPVPEVEFLDHPILPPCRLSDLGRSAEFPVSANLCRKRRIVLVLQLKVCAYQVMGIPASTIPRPRPRPVAANPYVQLLSQCVLLGRLLFASLVRRDFLAGILTRMHIFIILVLATMLDFYPDRASPCINKADNCLSDRDVCRCQGDPHCLQFSQNQTERPLRLAGTCTYALATDQCGPNAGSGNFLISASFVKNGAQSFIDKITIKIFQEVFFLQNNEIRHSRGRKIRFPYSDNKILIESYKGVFLLYLDNKAIVDWDGKHRVTILVPKNHEVCGLCGQHTKPFDEFDLRVGQRLFRHQCPNMNLSTRFNEQARDVVEFTNSWLVSVDSRSQCRDQCQ</sequence>
<dbReference type="Proteomes" id="UP000014760">
    <property type="component" value="Unassembled WGS sequence"/>
</dbReference>
<evidence type="ECO:0000313" key="4">
    <source>
        <dbReference type="EMBL" id="ELU11734.1"/>
    </source>
</evidence>
<reference evidence="5" key="3">
    <citation type="submission" date="2015-06" db="UniProtKB">
        <authorList>
            <consortium name="EnsemblMetazoa"/>
        </authorList>
    </citation>
    <scope>IDENTIFICATION</scope>
</reference>
<evidence type="ECO:0000256" key="1">
    <source>
        <dbReference type="ARBA" id="ARBA00023157"/>
    </source>
</evidence>
<proteinExistence type="predicted"/>
<dbReference type="PROSITE" id="PS51233">
    <property type="entry name" value="VWFD"/>
    <property type="match status" value="1"/>
</dbReference>
<feature type="domain" description="VWFD" evidence="3">
    <location>
        <begin position="153"/>
        <end position="348"/>
    </location>
</feature>
<dbReference type="GO" id="GO:0031012">
    <property type="term" value="C:extracellular matrix"/>
    <property type="evidence" value="ECO:0007669"/>
    <property type="project" value="TreeGrafter"/>
</dbReference>
<organism evidence="4">
    <name type="scientific">Capitella teleta</name>
    <name type="common">Polychaete worm</name>
    <dbReference type="NCBI Taxonomy" id="283909"/>
    <lineage>
        <taxon>Eukaryota</taxon>
        <taxon>Metazoa</taxon>
        <taxon>Spiralia</taxon>
        <taxon>Lophotrochozoa</taxon>
        <taxon>Annelida</taxon>
        <taxon>Polychaeta</taxon>
        <taxon>Sedentaria</taxon>
        <taxon>Scolecida</taxon>
        <taxon>Capitellidae</taxon>
        <taxon>Capitella</taxon>
    </lineage>
</organism>
<dbReference type="EMBL" id="AMQN01005650">
    <property type="status" value="NOT_ANNOTATED_CDS"/>
    <property type="molecule type" value="Genomic_DNA"/>
</dbReference>
<evidence type="ECO:0000259" key="3">
    <source>
        <dbReference type="PROSITE" id="PS51233"/>
    </source>
</evidence>
<keyword evidence="1" id="KW-1015">Disulfide bond</keyword>